<feature type="transmembrane region" description="Helical" evidence="1">
    <location>
        <begin position="26"/>
        <end position="47"/>
    </location>
</feature>
<sequence>MFQLLCTPSLVVPAMMKSTTPDTTNQVFLVSSVVVFTAAGVVVIFAASSAVAVSPLAGPASAWTCSLLCDGPGRRSRVCAEGAQRLVDFSALLLLIALLLDVTVRDAAGVLGPGQVDKPDGKTRSLTCSIWRRACDRLLARWTFELPVARLTVNDFTVNHV</sequence>
<keyword evidence="1" id="KW-1133">Transmembrane helix</keyword>
<proteinExistence type="predicted"/>
<dbReference type="RefSeq" id="XP_009841766.1">
    <property type="nucleotide sequence ID" value="XM_009843464.1"/>
</dbReference>
<keyword evidence="1" id="KW-0472">Membrane</keyword>
<dbReference type="EMBL" id="KI913182">
    <property type="protein sequence ID" value="ETV68812.1"/>
    <property type="molecule type" value="Genomic_DNA"/>
</dbReference>
<keyword evidence="1" id="KW-0812">Transmembrane</keyword>
<accession>W4FMR7</accession>
<protein>
    <submittedName>
        <fullName evidence="2">Uncharacterized protein</fullName>
    </submittedName>
</protein>
<dbReference type="AlphaFoldDB" id="W4FMR7"/>
<evidence type="ECO:0000313" key="2">
    <source>
        <dbReference type="EMBL" id="ETV68812.1"/>
    </source>
</evidence>
<reference evidence="2" key="1">
    <citation type="submission" date="2013-12" db="EMBL/GenBank/DDBJ databases">
        <title>The Genome Sequence of Aphanomyces astaci APO3.</title>
        <authorList>
            <consortium name="The Broad Institute Genomics Platform"/>
            <person name="Russ C."/>
            <person name="Tyler B."/>
            <person name="van West P."/>
            <person name="Dieguez-Uribeondo J."/>
            <person name="Young S.K."/>
            <person name="Zeng Q."/>
            <person name="Gargeya S."/>
            <person name="Fitzgerald M."/>
            <person name="Abouelleil A."/>
            <person name="Alvarado L."/>
            <person name="Chapman S.B."/>
            <person name="Gainer-Dewar J."/>
            <person name="Goldberg J."/>
            <person name="Griggs A."/>
            <person name="Gujja S."/>
            <person name="Hansen M."/>
            <person name="Howarth C."/>
            <person name="Imamovic A."/>
            <person name="Ireland A."/>
            <person name="Larimer J."/>
            <person name="McCowan C."/>
            <person name="Murphy C."/>
            <person name="Pearson M."/>
            <person name="Poon T.W."/>
            <person name="Priest M."/>
            <person name="Roberts A."/>
            <person name="Saif S."/>
            <person name="Shea T."/>
            <person name="Sykes S."/>
            <person name="Wortman J."/>
            <person name="Nusbaum C."/>
            <person name="Birren B."/>
        </authorList>
    </citation>
    <scope>NUCLEOTIDE SEQUENCE [LARGE SCALE GENOMIC DNA]</scope>
    <source>
        <strain evidence="2">APO3</strain>
    </source>
</reference>
<gene>
    <name evidence="2" type="ORF">H257_15373</name>
</gene>
<organism evidence="2">
    <name type="scientific">Aphanomyces astaci</name>
    <name type="common">Crayfish plague agent</name>
    <dbReference type="NCBI Taxonomy" id="112090"/>
    <lineage>
        <taxon>Eukaryota</taxon>
        <taxon>Sar</taxon>
        <taxon>Stramenopiles</taxon>
        <taxon>Oomycota</taxon>
        <taxon>Saprolegniomycetes</taxon>
        <taxon>Saprolegniales</taxon>
        <taxon>Verrucalvaceae</taxon>
        <taxon>Aphanomyces</taxon>
    </lineage>
</organism>
<evidence type="ECO:0000256" key="1">
    <source>
        <dbReference type="SAM" id="Phobius"/>
    </source>
</evidence>
<dbReference type="GeneID" id="20817369"/>
<name>W4FMR7_APHAT</name>
<dbReference type="VEuPathDB" id="FungiDB:H257_15373"/>